<dbReference type="GO" id="GO:0006313">
    <property type="term" value="P:DNA transposition"/>
    <property type="evidence" value="ECO:0007669"/>
    <property type="project" value="InterPro"/>
</dbReference>
<dbReference type="AlphaFoldDB" id="A0A7X0NKN2"/>
<name>A0A7X0NKN2_9GAMM</name>
<dbReference type="SMART" id="SM01321">
    <property type="entry name" value="Y1_Tnp"/>
    <property type="match status" value="1"/>
</dbReference>
<keyword evidence="4" id="KW-1185">Reference proteome</keyword>
<dbReference type="InterPro" id="IPR002686">
    <property type="entry name" value="Transposase_17"/>
</dbReference>
<dbReference type="PANTHER" id="PTHR34322">
    <property type="entry name" value="TRANSPOSASE, Y1_TNP DOMAIN-CONTAINING"/>
    <property type="match status" value="1"/>
</dbReference>
<protein>
    <submittedName>
        <fullName evidence="3">REP element-mobilizing transposase RayT</fullName>
    </submittedName>
</protein>
<feature type="transmembrane region" description="Helical" evidence="1">
    <location>
        <begin position="20"/>
        <end position="37"/>
    </location>
</feature>
<organism evidence="3 4">
    <name type="scientific">Thalassotalea piscium</name>
    <dbReference type="NCBI Taxonomy" id="1230533"/>
    <lineage>
        <taxon>Bacteria</taxon>
        <taxon>Pseudomonadati</taxon>
        <taxon>Pseudomonadota</taxon>
        <taxon>Gammaproteobacteria</taxon>
        <taxon>Alteromonadales</taxon>
        <taxon>Colwelliaceae</taxon>
        <taxon>Thalassotalea</taxon>
    </lineage>
</organism>
<feature type="domain" description="Transposase IS200-like" evidence="2">
    <location>
        <begin position="8"/>
        <end position="156"/>
    </location>
</feature>
<dbReference type="PANTHER" id="PTHR34322:SF2">
    <property type="entry name" value="TRANSPOSASE IS200-LIKE DOMAIN-CONTAINING PROTEIN"/>
    <property type="match status" value="1"/>
</dbReference>
<evidence type="ECO:0000313" key="3">
    <source>
        <dbReference type="EMBL" id="MBB6545202.1"/>
    </source>
</evidence>
<dbReference type="RefSeq" id="WP_184426955.1">
    <property type="nucleotide sequence ID" value="NZ_JACHHU010000068.1"/>
</dbReference>
<evidence type="ECO:0000313" key="4">
    <source>
        <dbReference type="Proteomes" id="UP000537141"/>
    </source>
</evidence>
<feature type="non-terminal residue" evidence="3">
    <location>
        <position position="1"/>
    </location>
</feature>
<dbReference type="Gene3D" id="3.30.70.1290">
    <property type="entry name" value="Transposase IS200-like"/>
    <property type="match status" value="1"/>
</dbReference>
<evidence type="ECO:0000259" key="2">
    <source>
        <dbReference type="SMART" id="SM01321"/>
    </source>
</evidence>
<comment type="caution">
    <text evidence="3">The sequence shown here is derived from an EMBL/GenBank/DDBJ whole genome shotgun (WGS) entry which is preliminary data.</text>
</comment>
<proteinExistence type="predicted"/>
<dbReference type="Proteomes" id="UP000537141">
    <property type="component" value="Unassembled WGS sequence"/>
</dbReference>
<keyword evidence="1" id="KW-0812">Transmembrane</keyword>
<dbReference type="GO" id="GO:0003677">
    <property type="term" value="F:DNA binding"/>
    <property type="evidence" value="ECO:0007669"/>
    <property type="project" value="InterPro"/>
</dbReference>
<keyword evidence="1" id="KW-1133">Transmembrane helix</keyword>
<reference evidence="3 4" key="1">
    <citation type="submission" date="2020-08" db="EMBL/GenBank/DDBJ databases">
        <title>Genomic Encyclopedia of Type Strains, Phase IV (KMG-IV): sequencing the most valuable type-strain genomes for metagenomic binning, comparative biology and taxonomic classification.</title>
        <authorList>
            <person name="Goeker M."/>
        </authorList>
    </citation>
    <scope>NUCLEOTIDE SEQUENCE [LARGE SCALE GENOMIC DNA]</scope>
    <source>
        <strain evidence="3 4">DSM 26287</strain>
    </source>
</reference>
<accession>A0A7X0NKN2</accession>
<sequence>EDSHTNQSFEHRRQWMVNRIRFLTSVFAIDVAAYAVMSNHYHLVVYVDENEALAWSDEEVCQRWQQLYHSHPLVERLQKGQCSCQAEIDTAQEIIKQWRSRLSDLSWLMRNLNEYIARKANNEDNCKGRFWEGRFKSQALLDEKAVLACMAYVDLNPIRAKMADTVQTAQYTSIFERIHDKASDVDNKETLPFTAKPLLGFIGNEHKSSAKGIAFSLLDYLTLIEETGKIIREDKRGKINEKFCPLLTALGIDSDDWLMLAEHFGKKYHQAVGSLAELNTFAAHTGRRWVGGHRQQALIFH</sequence>
<dbReference type="SUPFAM" id="SSF143422">
    <property type="entry name" value="Transposase IS200-like"/>
    <property type="match status" value="1"/>
</dbReference>
<dbReference type="GO" id="GO:0004803">
    <property type="term" value="F:transposase activity"/>
    <property type="evidence" value="ECO:0007669"/>
    <property type="project" value="InterPro"/>
</dbReference>
<dbReference type="InterPro" id="IPR036515">
    <property type="entry name" value="Transposase_17_sf"/>
</dbReference>
<evidence type="ECO:0000256" key="1">
    <source>
        <dbReference type="SAM" id="Phobius"/>
    </source>
</evidence>
<gene>
    <name evidence="3" type="ORF">HNQ55_003751</name>
</gene>
<keyword evidence="1" id="KW-0472">Membrane</keyword>
<dbReference type="EMBL" id="JACHHU010000068">
    <property type="protein sequence ID" value="MBB6545202.1"/>
    <property type="molecule type" value="Genomic_DNA"/>
</dbReference>